<evidence type="ECO:0000313" key="2">
    <source>
        <dbReference type="EMBL" id="GGQ13529.1"/>
    </source>
</evidence>
<accession>A0ABQ2R896</accession>
<keyword evidence="3" id="KW-1185">Reference proteome</keyword>
<sequence length="105" mass="11626">MRVRPAAGMGRKHDPHRARPYFRPVPRPPGGDPTARGSWPPRDEDSAEERRAATGGEPDPPRPTDRFARGERSVRTSYVISPKGLIVTLGMVLGDFPARASTRER</sequence>
<name>A0ABQ2R896_9ACTN</name>
<gene>
    <name evidence="2" type="ORF">GCM10010140_49560</name>
</gene>
<evidence type="ECO:0000313" key="3">
    <source>
        <dbReference type="Proteomes" id="UP000611554"/>
    </source>
</evidence>
<dbReference type="EMBL" id="BMQJ01000013">
    <property type="protein sequence ID" value="GGQ13529.1"/>
    <property type="molecule type" value="Genomic_DNA"/>
</dbReference>
<protein>
    <submittedName>
        <fullName evidence="2">Uncharacterized protein</fullName>
    </submittedName>
</protein>
<feature type="compositionally biased region" description="Basic and acidic residues" evidence="1">
    <location>
        <begin position="59"/>
        <end position="74"/>
    </location>
</feature>
<organism evidence="2 3">
    <name type="scientific">Streptosporangium pseudovulgare</name>
    <dbReference type="NCBI Taxonomy" id="35765"/>
    <lineage>
        <taxon>Bacteria</taxon>
        <taxon>Bacillati</taxon>
        <taxon>Actinomycetota</taxon>
        <taxon>Actinomycetes</taxon>
        <taxon>Streptosporangiales</taxon>
        <taxon>Streptosporangiaceae</taxon>
        <taxon>Streptosporangium</taxon>
    </lineage>
</organism>
<comment type="caution">
    <text evidence="2">The sequence shown here is derived from an EMBL/GenBank/DDBJ whole genome shotgun (WGS) entry which is preliminary data.</text>
</comment>
<dbReference type="Proteomes" id="UP000611554">
    <property type="component" value="Unassembled WGS sequence"/>
</dbReference>
<reference evidence="3" key="1">
    <citation type="journal article" date="2019" name="Int. J. Syst. Evol. Microbiol.">
        <title>The Global Catalogue of Microorganisms (GCM) 10K type strain sequencing project: providing services to taxonomists for standard genome sequencing and annotation.</title>
        <authorList>
            <consortium name="The Broad Institute Genomics Platform"/>
            <consortium name="The Broad Institute Genome Sequencing Center for Infectious Disease"/>
            <person name="Wu L."/>
            <person name="Ma J."/>
        </authorList>
    </citation>
    <scope>NUCLEOTIDE SEQUENCE [LARGE SCALE GENOMIC DNA]</scope>
    <source>
        <strain evidence="3">JCM 3115</strain>
    </source>
</reference>
<feature type="region of interest" description="Disordered" evidence="1">
    <location>
        <begin position="1"/>
        <end position="76"/>
    </location>
</feature>
<evidence type="ECO:0000256" key="1">
    <source>
        <dbReference type="SAM" id="MobiDB-lite"/>
    </source>
</evidence>
<proteinExistence type="predicted"/>
<feature type="compositionally biased region" description="Basic and acidic residues" evidence="1">
    <location>
        <begin position="41"/>
        <end position="52"/>
    </location>
</feature>